<dbReference type="AlphaFoldDB" id="A0A645H8S5"/>
<sequence length="207" mass="22083">MDLAVEEGAGGQHHGLGHEADTKLGDGAADLVAFDDQIIAGLGENGQVGLVLEARADGLLVQHAVGLGAGGAHRRTFRGIEDAELDAGFVCGGGHGTAQRIDFTHQMALADAADRRVAAHRPERFEVVRQQQRGRTGPRRGKRGFGTGVAAADDDDIETGGIKHGKMSCCGAVWDRRFYVRQLENHRLKQARQTQHTVRLAVAGLLQ</sequence>
<dbReference type="EMBL" id="VSSQ01089026">
    <property type="protein sequence ID" value="MPN35441.1"/>
    <property type="molecule type" value="Genomic_DNA"/>
</dbReference>
<comment type="caution">
    <text evidence="2">The sequence shown here is derived from an EMBL/GenBank/DDBJ whole genome shotgun (WGS) entry which is preliminary data.</text>
</comment>
<evidence type="ECO:0000313" key="2">
    <source>
        <dbReference type="EMBL" id="MPN35441.1"/>
    </source>
</evidence>
<evidence type="ECO:0000256" key="1">
    <source>
        <dbReference type="SAM" id="MobiDB-lite"/>
    </source>
</evidence>
<accession>A0A645H8S5</accession>
<feature type="region of interest" description="Disordered" evidence="1">
    <location>
        <begin position="129"/>
        <end position="148"/>
    </location>
</feature>
<name>A0A645H8S5_9ZZZZ</name>
<protein>
    <submittedName>
        <fullName evidence="2">Uncharacterized protein</fullName>
    </submittedName>
</protein>
<organism evidence="2">
    <name type="scientific">bioreactor metagenome</name>
    <dbReference type="NCBI Taxonomy" id="1076179"/>
    <lineage>
        <taxon>unclassified sequences</taxon>
        <taxon>metagenomes</taxon>
        <taxon>ecological metagenomes</taxon>
    </lineage>
</organism>
<proteinExistence type="predicted"/>
<reference evidence="2" key="1">
    <citation type="submission" date="2019-08" db="EMBL/GenBank/DDBJ databases">
        <authorList>
            <person name="Kucharzyk K."/>
            <person name="Murdoch R.W."/>
            <person name="Higgins S."/>
            <person name="Loffler F."/>
        </authorList>
    </citation>
    <scope>NUCLEOTIDE SEQUENCE</scope>
</reference>
<dbReference type="AntiFam" id="ANF00154">
    <property type="entry name" value="Shadow ORF (opposite mnmG)"/>
</dbReference>
<feature type="region of interest" description="Disordered" evidence="1">
    <location>
        <begin position="1"/>
        <end position="21"/>
    </location>
</feature>
<gene>
    <name evidence="2" type="ORF">SDC9_182939</name>
</gene>